<dbReference type="AlphaFoldDB" id="A0A168DGB0"/>
<evidence type="ECO:0000256" key="3">
    <source>
        <dbReference type="ARBA" id="ARBA00022723"/>
    </source>
</evidence>
<organism evidence="6 7">
    <name type="scientific">Cordyceps fumosorosea (strain ARSEF 2679)</name>
    <name type="common">Isaria fumosorosea</name>
    <dbReference type="NCBI Taxonomy" id="1081104"/>
    <lineage>
        <taxon>Eukaryota</taxon>
        <taxon>Fungi</taxon>
        <taxon>Dikarya</taxon>
        <taxon>Ascomycota</taxon>
        <taxon>Pezizomycotina</taxon>
        <taxon>Sordariomycetes</taxon>
        <taxon>Hypocreomycetidae</taxon>
        <taxon>Hypocreales</taxon>
        <taxon>Cordycipitaceae</taxon>
        <taxon>Cordyceps</taxon>
    </lineage>
</organism>
<protein>
    <submittedName>
        <fullName evidence="6">Cytochrome P450</fullName>
    </submittedName>
</protein>
<dbReference type="Gene3D" id="1.10.630.10">
    <property type="entry name" value="Cytochrome P450"/>
    <property type="match status" value="1"/>
</dbReference>
<dbReference type="InterPro" id="IPR050121">
    <property type="entry name" value="Cytochrome_P450_monoxygenase"/>
</dbReference>
<gene>
    <name evidence="6" type="ORF">ISF_01654</name>
</gene>
<dbReference type="PROSITE" id="PS00086">
    <property type="entry name" value="CYTOCHROME_P450"/>
    <property type="match status" value="1"/>
</dbReference>
<dbReference type="PANTHER" id="PTHR24305:SF168">
    <property type="entry name" value="P450, PUTATIVE (EUROFUNG)-RELATED"/>
    <property type="match status" value="1"/>
</dbReference>
<dbReference type="SUPFAM" id="SSF48264">
    <property type="entry name" value="Cytochrome P450"/>
    <property type="match status" value="1"/>
</dbReference>
<name>A0A168DGB0_CORFA</name>
<comment type="similarity">
    <text evidence="5">Belongs to the cytochrome P450 family.</text>
</comment>
<dbReference type="GO" id="GO:0020037">
    <property type="term" value="F:heme binding"/>
    <property type="evidence" value="ECO:0007669"/>
    <property type="project" value="InterPro"/>
</dbReference>
<evidence type="ECO:0000313" key="6">
    <source>
        <dbReference type="EMBL" id="OAA72581.1"/>
    </source>
</evidence>
<dbReference type="GeneID" id="30017946"/>
<comment type="cofactor">
    <cofactor evidence="1">
        <name>heme</name>
        <dbReference type="ChEBI" id="CHEBI:30413"/>
    </cofactor>
</comment>
<evidence type="ECO:0000256" key="5">
    <source>
        <dbReference type="RuleBase" id="RU000461"/>
    </source>
</evidence>
<dbReference type="STRING" id="1081104.A0A168DGB0"/>
<dbReference type="PANTHER" id="PTHR24305">
    <property type="entry name" value="CYTOCHROME P450"/>
    <property type="match status" value="1"/>
</dbReference>
<keyword evidence="5" id="KW-0503">Monooxygenase</keyword>
<evidence type="ECO:0000256" key="2">
    <source>
        <dbReference type="ARBA" id="ARBA00022617"/>
    </source>
</evidence>
<evidence type="ECO:0000256" key="4">
    <source>
        <dbReference type="ARBA" id="ARBA00023004"/>
    </source>
</evidence>
<dbReference type="GO" id="GO:0016705">
    <property type="term" value="F:oxidoreductase activity, acting on paired donors, with incorporation or reduction of molecular oxygen"/>
    <property type="evidence" value="ECO:0007669"/>
    <property type="project" value="InterPro"/>
</dbReference>
<comment type="caution">
    <text evidence="6">The sequence shown here is derived from an EMBL/GenBank/DDBJ whole genome shotgun (WGS) entry which is preliminary data.</text>
</comment>
<reference evidence="6 7" key="1">
    <citation type="journal article" date="2016" name="Genome Biol. Evol.">
        <title>Divergent and convergent evolution of fungal pathogenicity.</title>
        <authorList>
            <person name="Shang Y."/>
            <person name="Xiao G."/>
            <person name="Zheng P."/>
            <person name="Cen K."/>
            <person name="Zhan S."/>
            <person name="Wang C."/>
        </authorList>
    </citation>
    <scope>NUCLEOTIDE SEQUENCE [LARGE SCALE GENOMIC DNA]</scope>
    <source>
        <strain evidence="6 7">ARSEF 2679</strain>
    </source>
</reference>
<keyword evidence="3 5" id="KW-0479">Metal-binding</keyword>
<sequence>MPINFARLHEKYGPIVRYSPNGLIFNDHELLAVVYGRRADKSDFFAANFDREATFNCKNYQDHVARKKAIATAYSDPNLRLLEPSLNQLLKRWLERLQEGTAQEGSVDLYERVGWLASDAVTLLITGKALGFIESASDVRNLLYCKDNTFHWIKFLAITETLSWYVRNTWIGRSFVMARPTDTTGVGPFMRERDCIMASAIGETGDLKREAWVEGSLLSSLLLAHFAGDGMSLEEIRAEVLFALLAGSSVTPLNLWTIVYLIATQATVRDKLSLELERAELSGAIPSKAHVVSSEQAQNLAYLRACIREALRFAPTVSQLPRLAPRDTGLELHGEHVPPGYSVSTSPWVLGRSERLYGPDAHVYRPERWLEAAEEQLRYWDRNSFHFGYGGRKCAARRFALAQLHKSVAEVRSEWRCERR</sequence>
<keyword evidence="5" id="KW-0560">Oxidoreductase</keyword>
<dbReference type="Pfam" id="PF00067">
    <property type="entry name" value="p450"/>
    <property type="match status" value="1"/>
</dbReference>
<dbReference type="InterPro" id="IPR017972">
    <property type="entry name" value="Cyt_P450_CS"/>
</dbReference>
<keyword evidence="4 5" id="KW-0408">Iron</keyword>
<dbReference type="InterPro" id="IPR001128">
    <property type="entry name" value="Cyt_P450"/>
</dbReference>
<dbReference type="RefSeq" id="XP_018708027.1">
    <property type="nucleotide sequence ID" value="XM_018845261.1"/>
</dbReference>
<dbReference type="GO" id="GO:0005506">
    <property type="term" value="F:iron ion binding"/>
    <property type="evidence" value="ECO:0007669"/>
    <property type="project" value="InterPro"/>
</dbReference>
<evidence type="ECO:0000256" key="1">
    <source>
        <dbReference type="ARBA" id="ARBA00001971"/>
    </source>
</evidence>
<dbReference type="Proteomes" id="UP000076744">
    <property type="component" value="Unassembled WGS sequence"/>
</dbReference>
<keyword evidence="7" id="KW-1185">Reference proteome</keyword>
<dbReference type="InterPro" id="IPR036396">
    <property type="entry name" value="Cyt_P450_sf"/>
</dbReference>
<keyword evidence="2 5" id="KW-0349">Heme</keyword>
<proteinExistence type="inferred from homology"/>
<accession>A0A168DGB0</accession>
<dbReference type="OrthoDB" id="3934656at2759"/>
<dbReference type="EMBL" id="AZHB01000002">
    <property type="protein sequence ID" value="OAA72581.1"/>
    <property type="molecule type" value="Genomic_DNA"/>
</dbReference>
<evidence type="ECO:0000313" key="7">
    <source>
        <dbReference type="Proteomes" id="UP000076744"/>
    </source>
</evidence>
<dbReference type="GO" id="GO:0004497">
    <property type="term" value="F:monooxygenase activity"/>
    <property type="evidence" value="ECO:0007669"/>
    <property type="project" value="UniProtKB-KW"/>
</dbReference>